<evidence type="ECO:0000313" key="2">
    <source>
        <dbReference type="EMBL" id="QOW10584.1"/>
    </source>
</evidence>
<gene>
    <name evidence="2" type="ORF">Q73A0000_09460</name>
</gene>
<sequence>MSNQLHKVVTPNFKFYIMIKSFLTNCVLFFCLSFIFTRSKVNAQQTVFTETFNTPGTPQSPNFTTTGPIGTSKWAVTRSGGDMGAKIDGGMLTLTNDATSAANAPGWVMASTSTSNFNSLYKSILSQNVGVVSWTFNMRQIRPNPSGLGGGKFGSAFILAGTPGTTNSSGKGYAIALGQNTTTDPIRLITYSNGLAAGTSVKITSSTTGLKDFGAEYTSIRVEYNPADNKWSLYLRKDNQTSFNDPKEGNLVFQDEVVITDFVNEPLTMMGAYWNANKAKNSTAFFDNISVSVETPELISLDPDSKIANTGAFTLTLNGEGFLPSSKVYWNGALRTTTYVSETQLKAAIVATDLATAGTRQITVANGSFISNALPFTIETAGLPVLTLSATSLPAVSTVTGAFSNPTNTYTINGANLNAGATVTAPVNFEISVDGINYYSFLTLPYTEGQGTLTGQPITLRARIKNSAPAGNYTGNISHASPNALTKLVAVSGRVFAAEPTSNATGVSFTNITSTGFKLNWIGGNGAQRLVLIKEAAAVSTLPSDGITYNANAAFGTGSQIGTGNFVAYKGAGTSVQITGLQPSTVYHISIVEFNGLPATENYRSDGATGNTTTLNSPAGLQVKLANTSYKINFDDTVDGVNLDTFQGIGMSKIVESGQLDSNSWAFSGFSGGNIAFAGNSVEDSSYENGPSDGEEDDTGIYAFNVGNSNNPNYTLGIQPGGTGTSADFNPGSITLRIQNQTGATMTSASIGYKVYVYNDQAASSRIRFSYSSSATGTYTDQIIADVDSPTTADLAPGWKAYYRVVTIPTGNIANNAYYYIRWSGSLVSGTGAQDEFGIDDIEVIANPTTTFASFDGIAEDFVLQGNASLSNDLSVQNRLLFNGGKLAIKEKTLTIAGKVENTIANGLTGGATSKLVVRGNLNPFLSFDQTTPGTTNLFDSFSLIGATANSVTVQDGFSVNQLLRVDEQQTLNLGTNILSGNLTSIQNNGIIRIQNTTATPFASGKTWGGTGILNMNATSAAQTLVAGTYNNLTLSSTAGTTAAADVTVNGKLDLPAANASSTKGSLDMGAFTLTMGPDGTNTGIGDVTGIIRRNYFTTNKLYTFGHPNSSITFPPAGTLPTSMSAKLTIGVAPTWKAGTILRQFDIIQTGAVGTKAIIRQHYLDSELNSNVESKLVFWGHKTTVPVTTFDQGRSNNNTDENWVEITNADISLYFEPTFDKVYITLDESEANVLTWNGSVSTSWNSIANWTPNNAPTEDSKVIIPIVSSSSNRSPIIDVNSNVQLIIIEAGGTVNVPADAQLTVSGGAGAWQNNGTFNPGTGTSKVTFKNADATIAGNTSFNNLTIAAGAGLHALDGNYMSIAGTLTNNGTMFTTLIPNTIEFKGTNQVIPTVGGDSLGGYHNLIVTGTGATIASTTLNVRGNLTLDQFVSFTGKTINLAGVSDQTIGGTAAINFSNLIVNKEAGAVILAKDIAVGGTLTLTKGNVVIGDKNLTLGINPVVGTFGTNTMIVADGTGVVRRPFTGVGSYLFPIGELAGAPSYAPITVNITAGTFSNAFVGVNAENVKHPNNNSSQNYLRKYWNVTQTGITGAVATITGKYDALDILGAETEISAAQLNGTFNLTTNPWIKFGALTNNTLVATNATLTNGQTSSFTGLKAGDFTLEVYGYGDFCIGSTHTMDAVISGGDAPFTYMWSNGLPNSDEVEIPTTTVGTTNYTLTVRDANGFSAVDNVIPVYIFPSSVGGTVSNASQQICTNSLSADLQLTGSVGKVLHWQKSTDADFTTFENISNFTTTLTGSEIGPVNATTYIRAVLQNGDCDESVSNIATITIKSTTWNGVSWSNGEPDSSTSAIFAADYSETSNINACTIVIKNGTAVKIPAGFNVIVGTITVESGGSLIIMKEGLLTVTNGIINNAGIANFVVESDANLVQINDEAVNSGAITVRRIANIKRLDYVYWSSPVNGQVLKTFSPGTLNNRFLEYNEGTDLFTAVTNVNADFVPAKGYAIRASNTQSNTKDKWTGNFIGTPNNGVQEFKLAYSYSATNHPDGGYNLVGNPYPSNISFDGASGLHTLNSAVLENVAYFWTNVNANVSGTTYKDDNYAMLNGSGTRAAQGSDVKPTGIIKVGQGFIVKAKTNANGQNLVFNNSVRSADSSIFFDKNTKEGKDRFWLKLTTPSKDFTTVLVAYVPNATNNFELSYDAPMLSMSSDAIFSILNEYKLGIQGRQFPLNTNDIVAIGTNHYTAGDHVISLQETEGVFANGQNIYLKDRANGILANLSEKEYRFTANAGLTENRFEIRYQPEIVLGTDTSSKENLIIYRDGNDFVVKSSTKTISDVEVYDVSGRLLLKLNPNHKETRIDASNFVNGTYVLKITSASPNDQKGNVVTKKIVK</sequence>
<dbReference type="EMBL" id="CP040442">
    <property type="protein sequence ID" value="QOW10584.1"/>
    <property type="molecule type" value="Genomic_DNA"/>
</dbReference>
<dbReference type="InterPro" id="IPR014756">
    <property type="entry name" value="Ig_E-set"/>
</dbReference>
<dbReference type="SUPFAM" id="SSF81296">
    <property type="entry name" value="E set domains"/>
    <property type="match status" value="1"/>
</dbReference>
<keyword evidence="3" id="KW-1185">Reference proteome</keyword>
<dbReference type="NCBIfam" id="TIGR04183">
    <property type="entry name" value="Por_Secre_tail"/>
    <property type="match status" value="1"/>
</dbReference>
<dbReference type="Proteomes" id="UP000594195">
    <property type="component" value="Chromosome"/>
</dbReference>
<accession>A0A7M2YAJ0</accession>
<evidence type="ECO:0000256" key="1">
    <source>
        <dbReference type="ARBA" id="ARBA00022729"/>
    </source>
</evidence>
<evidence type="ECO:0000313" key="3">
    <source>
        <dbReference type="Proteomes" id="UP000594195"/>
    </source>
</evidence>
<name>A0A7M2YAJ0_9FLAO</name>
<protein>
    <submittedName>
        <fullName evidence="2">T9SS type A sorting domain-containing protein</fullName>
    </submittedName>
</protein>
<proteinExistence type="predicted"/>
<organism evidence="2 3">
    <name type="scientific">Kaistella flava</name>
    <name type="common">ex Peng et al. 2021</name>
    <dbReference type="NCBI Taxonomy" id="2038776"/>
    <lineage>
        <taxon>Bacteria</taxon>
        <taxon>Pseudomonadati</taxon>
        <taxon>Bacteroidota</taxon>
        <taxon>Flavobacteriia</taxon>
        <taxon>Flavobacteriales</taxon>
        <taxon>Weeksellaceae</taxon>
        <taxon>Chryseobacterium group</taxon>
        <taxon>Kaistella</taxon>
    </lineage>
</organism>
<dbReference type="InterPro" id="IPR026444">
    <property type="entry name" value="Secre_tail"/>
</dbReference>
<dbReference type="Gene3D" id="2.60.40.10">
    <property type="entry name" value="Immunoglobulins"/>
    <property type="match status" value="2"/>
</dbReference>
<reference evidence="2 3" key="1">
    <citation type="submission" date="2019-05" db="EMBL/GenBank/DDBJ databases">
        <title>Chryseobacterium sp. isolated from King George Island, maritime Antarctica.</title>
        <authorList>
            <person name="Peng X."/>
        </authorList>
    </citation>
    <scope>NUCLEOTIDE SEQUENCE [LARGE SCALE GENOMIC DNA]</scope>
    <source>
        <strain evidence="2 3">7-3A</strain>
    </source>
</reference>
<dbReference type="InterPro" id="IPR013783">
    <property type="entry name" value="Ig-like_fold"/>
</dbReference>
<keyword evidence="1" id="KW-0732">Signal</keyword>
<dbReference type="KEGG" id="kfa:Q73A0000_09460"/>